<comment type="subcellular location">
    <subcellularLocation>
        <location evidence="1">Membrane</location>
        <topology evidence="1">Multi-pass membrane protein</topology>
    </subcellularLocation>
</comment>
<evidence type="ECO:0000256" key="5">
    <source>
        <dbReference type="ARBA" id="ARBA00023136"/>
    </source>
</evidence>
<evidence type="ECO:0000313" key="8">
    <source>
        <dbReference type="EMBL" id="AGI72813.1"/>
    </source>
</evidence>
<dbReference type="PANTHER" id="PTHR32322:SF2">
    <property type="entry name" value="EAMA DOMAIN-CONTAINING PROTEIN"/>
    <property type="match status" value="1"/>
</dbReference>
<dbReference type="InterPro" id="IPR037185">
    <property type="entry name" value="EmrE-like"/>
</dbReference>
<sequence>MQPMNKIAVDGGFEPFGIMVWQGAVTLGLAGALARRKGLPKGREQWLFCAQIALLGTLIPHFASFTAIAYISAGLVAIIMALIPIFALVLGALLGREAMTPLRITGVLMGLGAIVLIAATRGAVGSGPLWAVAVAAIAPLYYAVNSTIIATRGMAGLHPLQAYAGAAMIFLPISFVSAILSGQLRGVDLVSFAVLASAVGHTLIYAGYLWLLTRLGAVFASQTAYLVTGFGVIWSMLILGERYSGWVWIALALMLAGLTLVRPALPRDQTVLAQVRGARDTS</sequence>
<feature type="transmembrane region" description="Helical" evidence="6">
    <location>
        <begin position="69"/>
        <end position="94"/>
    </location>
</feature>
<dbReference type="eggNOG" id="COG0697">
    <property type="taxonomic scope" value="Bacteria"/>
</dbReference>
<feature type="domain" description="EamA" evidence="7">
    <location>
        <begin position="5"/>
        <end position="118"/>
    </location>
</feature>
<dbReference type="AlphaFoldDB" id="M9RM30"/>
<dbReference type="KEGG" id="oar:OA238_c27860"/>
<proteinExistence type="inferred from homology"/>
<protein>
    <recommendedName>
        <fullName evidence="7">EamA domain-containing protein</fullName>
    </recommendedName>
</protein>
<feature type="transmembrane region" description="Helical" evidence="6">
    <location>
        <begin position="162"/>
        <end position="183"/>
    </location>
</feature>
<dbReference type="InterPro" id="IPR050638">
    <property type="entry name" value="AA-Vitamin_Transporters"/>
</dbReference>
<dbReference type="HOGENOM" id="CLU_074515_0_0_5"/>
<dbReference type="Pfam" id="PF00892">
    <property type="entry name" value="EamA"/>
    <property type="match status" value="2"/>
</dbReference>
<keyword evidence="3 6" id="KW-0812">Transmembrane</keyword>
<gene>
    <name evidence="8" type="ORF">OA238_c27860</name>
</gene>
<organism evidence="8 9">
    <name type="scientific">Octadecabacter arcticus 238</name>
    <dbReference type="NCBI Taxonomy" id="391616"/>
    <lineage>
        <taxon>Bacteria</taxon>
        <taxon>Pseudomonadati</taxon>
        <taxon>Pseudomonadota</taxon>
        <taxon>Alphaproteobacteria</taxon>
        <taxon>Rhodobacterales</taxon>
        <taxon>Roseobacteraceae</taxon>
        <taxon>Octadecabacter</taxon>
    </lineage>
</organism>
<evidence type="ECO:0000256" key="4">
    <source>
        <dbReference type="ARBA" id="ARBA00022989"/>
    </source>
</evidence>
<dbReference type="GO" id="GO:0016020">
    <property type="term" value="C:membrane"/>
    <property type="evidence" value="ECO:0007669"/>
    <property type="project" value="UniProtKB-SubCell"/>
</dbReference>
<evidence type="ECO:0000256" key="3">
    <source>
        <dbReference type="ARBA" id="ARBA00022692"/>
    </source>
</evidence>
<evidence type="ECO:0000256" key="6">
    <source>
        <dbReference type="SAM" id="Phobius"/>
    </source>
</evidence>
<feature type="domain" description="EamA" evidence="7">
    <location>
        <begin position="130"/>
        <end position="261"/>
    </location>
</feature>
<dbReference type="EMBL" id="CP003742">
    <property type="protein sequence ID" value="AGI72813.1"/>
    <property type="molecule type" value="Genomic_DNA"/>
</dbReference>
<feature type="transmembrane region" description="Helical" evidence="6">
    <location>
        <begin position="246"/>
        <end position="265"/>
    </location>
</feature>
<reference evidence="8 9" key="1">
    <citation type="journal article" date="2013" name="PLoS ONE">
        <title>Poles Apart: Arctic and Antarctic Octadecabacter strains Share High Genome Plasticity and a New Type of Xanthorhodopsin.</title>
        <authorList>
            <person name="Vollmers J."/>
            <person name="Voget S."/>
            <person name="Dietrich S."/>
            <person name="Gollnow K."/>
            <person name="Smits M."/>
            <person name="Meyer K."/>
            <person name="Brinkhoff T."/>
            <person name="Simon M."/>
            <person name="Daniel R."/>
        </authorList>
    </citation>
    <scope>NUCLEOTIDE SEQUENCE [LARGE SCALE GENOMIC DNA]</scope>
    <source>
        <strain evidence="8 9">238</strain>
    </source>
</reference>
<feature type="transmembrane region" description="Helical" evidence="6">
    <location>
        <begin position="16"/>
        <end position="34"/>
    </location>
</feature>
<keyword evidence="4 6" id="KW-1133">Transmembrane helix</keyword>
<feature type="transmembrane region" description="Helical" evidence="6">
    <location>
        <begin position="130"/>
        <end position="150"/>
    </location>
</feature>
<dbReference type="PANTHER" id="PTHR32322">
    <property type="entry name" value="INNER MEMBRANE TRANSPORTER"/>
    <property type="match status" value="1"/>
</dbReference>
<dbReference type="Proteomes" id="UP000004688">
    <property type="component" value="Chromosome"/>
</dbReference>
<dbReference type="STRING" id="391616.OA238_c27860"/>
<evidence type="ECO:0000256" key="2">
    <source>
        <dbReference type="ARBA" id="ARBA00007362"/>
    </source>
</evidence>
<feature type="transmembrane region" description="Helical" evidence="6">
    <location>
        <begin position="189"/>
        <end position="211"/>
    </location>
</feature>
<evidence type="ECO:0000259" key="7">
    <source>
        <dbReference type="Pfam" id="PF00892"/>
    </source>
</evidence>
<feature type="transmembrane region" description="Helical" evidence="6">
    <location>
        <begin position="46"/>
        <end position="63"/>
    </location>
</feature>
<feature type="transmembrane region" description="Helical" evidence="6">
    <location>
        <begin position="223"/>
        <end position="240"/>
    </location>
</feature>
<feature type="transmembrane region" description="Helical" evidence="6">
    <location>
        <begin position="106"/>
        <end position="124"/>
    </location>
</feature>
<evidence type="ECO:0000313" key="9">
    <source>
        <dbReference type="Proteomes" id="UP000004688"/>
    </source>
</evidence>
<keyword evidence="9" id="KW-1185">Reference proteome</keyword>
<keyword evidence="5 6" id="KW-0472">Membrane</keyword>
<evidence type="ECO:0000256" key="1">
    <source>
        <dbReference type="ARBA" id="ARBA00004141"/>
    </source>
</evidence>
<name>M9RM30_9RHOB</name>
<dbReference type="SUPFAM" id="SSF103481">
    <property type="entry name" value="Multidrug resistance efflux transporter EmrE"/>
    <property type="match status" value="2"/>
</dbReference>
<dbReference type="InterPro" id="IPR000620">
    <property type="entry name" value="EamA_dom"/>
</dbReference>
<comment type="similarity">
    <text evidence="2">Belongs to the EamA transporter family.</text>
</comment>
<accession>M9RM30</accession>